<evidence type="ECO:0000256" key="1">
    <source>
        <dbReference type="SAM" id="Coils"/>
    </source>
</evidence>
<accession>A0ABT4CJ87</accession>
<gene>
    <name evidence="3" type="ORF">OXH55_00405</name>
</gene>
<sequence length="136" mass="16378">MLGVIVINLLISYRIDNYMKEIQRLEKVIEEKEFRLERLEEKIDNKRLMVNDIQIQLKYEDEEENDDIVKIALEKHVKDKFKCLLGKEIEKTDGEVLLEIIDNRIMKIGSKEYQLKVKRIMISQVVKFWIEIKVLK</sequence>
<feature type="coiled-coil region" evidence="1">
    <location>
        <begin position="15"/>
        <end position="56"/>
    </location>
</feature>
<dbReference type="EMBL" id="JAPQES010000001">
    <property type="protein sequence ID" value="MCY6369105.1"/>
    <property type="molecule type" value="Genomic_DNA"/>
</dbReference>
<keyword evidence="1" id="KW-0175">Coiled coil</keyword>
<dbReference type="Pfam" id="PF26347">
    <property type="entry name" value="YtrI_sporulation"/>
    <property type="match status" value="1"/>
</dbReference>
<evidence type="ECO:0000313" key="4">
    <source>
        <dbReference type="Proteomes" id="UP001079657"/>
    </source>
</evidence>
<reference evidence="3" key="1">
    <citation type="submission" date="2022-12" db="EMBL/GenBank/DDBJ databases">
        <authorList>
            <person name="Wang J."/>
        </authorList>
    </citation>
    <scope>NUCLEOTIDE SEQUENCE</scope>
    <source>
        <strain evidence="3">HY-42-06</strain>
    </source>
</reference>
<dbReference type="InterPro" id="IPR058620">
    <property type="entry name" value="YtrI_C"/>
</dbReference>
<keyword evidence="4" id="KW-1185">Reference proteome</keyword>
<comment type="caution">
    <text evidence="3">The sequence shown here is derived from an EMBL/GenBank/DDBJ whole genome shotgun (WGS) entry which is preliminary data.</text>
</comment>
<organism evidence="3 4">
    <name type="scientific">Clostridium ganghwense</name>
    <dbReference type="NCBI Taxonomy" id="312089"/>
    <lineage>
        <taxon>Bacteria</taxon>
        <taxon>Bacillati</taxon>
        <taxon>Bacillota</taxon>
        <taxon>Clostridia</taxon>
        <taxon>Eubacteriales</taxon>
        <taxon>Clostridiaceae</taxon>
        <taxon>Clostridium</taxon>
    </lineage>
</organism>
<protein>
    <recommendedName>
        <fullName evidence="2">Sporulation membrane protein YtrI C-terminal domain-containing protein</fullName>
    </recommendedName>
</protein>
<evidence type="ECO:0000313" key="3">
    <source>
        <dbReference type="EMBL" id="MCY6369105.1"/>
    </source>
</evidence>
<feature type="domain" description="Sporulation membrane protein YtrI C-terminal" evidence="2">
    <location>
        <begin position="52"/>
        <end position="133"/>
    </location>
</feature>
<proteinExistence type="predicted"/>
<name>A0ABT4CJ87_9CLOT</name>
<evidence type="ECO:0000259" key="2">
    <source>
        <dbReference type="Pfam" id="PF26347"/>
    </source>
</evidence>
<dbReference type="Proteomes" id="UP001079657">
    <property type="component" value="Unassembled WGS sequence"/>
</dbReference>